<gene>
    <name evidence="2" type="ORF">DIT97_17230</name>
</gene>
<dbReference type="Proteomes" id="UP000263642">
    <property type="component" value="Unassembled WGS sequence"/>
</dbReference>
<evidence type="ECO:0000256" key="1">
    <source>
        <dbReference type="SAM" id="SignalP"/>
    </source>
</evidence>
<accession>A0A3D3R729</accession>
<organism evidence="2 3">
    <name type="scientific">Gimesia maris</name>
    <dbReference type="NCBI Taxonomy" id="122"/>
    <lineage>
        <taxon>Bacteria</taxon>
        <taxon>Pseudomonadati</taxon>
        <taxon>Planctomycetota</taxon>
        <taxon>Planctomycetia</taxon>
        <taxon>Planctomycetales</taxon>
        <taxon>Planctomycetaceae</taxon>
        <taxon>Gimesia</taxon>
    </lineage>
</organism>
<evidence type="ECO:0000313" key="2">
    <source>
        <dbReference type="EMBL" id="HCO24681.1"/>
    </source>
</evidence>
<evidence type="ECO:0000313" key="3">
    <source>
        <dbReference type="Proteomes" id="UP000263642"/>
    </source>
</evidence>
<protein>
    <submittedName>
        <fullName evidence="2">Uncharacterized protein</fullName>
    </submittedName>
</protein>
<dbReference type="PROSITE" id="PS51257">
    <property type="entry name" value="PROKAR_LIPOPROTEIN"/>
    <property type="match status" value="1"/>
</dbReference>
<dbReference type="EMBL" id="DQAY01000105">
    <property type="protein sequence ID" value="HCO24681.1"/>
    <property type="molecule type" value="Genomic_DNA"/>
</dbReference>
<feature type="signal peptide" evidence="1">
    <location>
        <begin position="1"/>
        <end position="21"/>
    </location>
</feature>
<comment type="caution">
    <text evidence="2">The sequence shown here is derived from an EMBL/GenBank/DDBJ whole genome shotgun (WGS) entry which is preliminary data.</text>
</comment>
<keyword evidence="1" id="KW-0732">Signal</keyword>
<dbReference type="AlphaFoldDB" id="A0A3D3R729"/>
<feature type="chain" id="PRO_5017786512" evidence="1">
    <location>
        <begin position="22"/>
        <end position="115"/>
    </location>
</feature>
<reference evidence="2 3" key="1">
    <citation type="journal article" date="2018" name="Nat. Biotechnol.">
        <title>A standardized bacterial taxonomy based on genome phylogeny substantially revises the tree of life.</title>
        <authorList>
            <person name="Parks D.H."/>
            <person name="Chuvochina M."/>
            <person name="Waite D.W."/>
            <person name="Rinke C."/>
            <person name="Skarshewski A."/>
            <person name="Chaumeil P.A."/>
            <person name="Hugenholtz P."/>
        </authorList>
    </citation>
    <scope>NUCLEOTIDE SEQUENCE [LARGE SCALE GENOMIC DNA]</scope>
    <source>
        <strain evidence="2">UBA9375</strain>
    </source>
</reference>
<name>A0A3D3R729_9PLAN</name>
<proteinExistence type="predicted"/>
<sequence length="115" mass="12858">MKTQYAILFLMVLFLPGAVSCSSEPSIKAQLKALEYQTTVLEEQIEEITKVISDRDQKVLDLLTANQKQLALAVDALKAEDTEAAKMIKAVIEDQQKMRDEISGRLKDNENGTDE</sequence>